<evidence type="ECO:0000313" key="2">
    <source>
        <dbReference type="EMBL" id="OCF37654.1"/>
    </source>
</evidence>
<reference evidence="3" key="2">
    <citation type="submission" date="2013-12" db="EMBL/GenBank/DDBJ databases">
        <title>Evolution of pathogenesis and genome organization in the Tremellales.</title>
        <authorList>
            <person name="Cuomo C."/>
            <person name="Litvintseva A."/>
            <person name="Heitman J."/>
            <person name="Chen Y."/>
            <person name="Sun S."/>
            <person name="Springer D."/>
            <person name="Dromer F."/>
            <person name="Young S."/>
            <person name="Zeng Q."/>
            <person name="Chapman S."/>
            <person name="Gujja S."/>
            <person name="Saif S."/>
            <person name="Birren B."/>
        </authorList>
    </citation>
    <scope>NUCLEOTIDE SEQUENCE [LARGE SCALE GENOMIC DNA]</scope>
    <source>
        <strain evidence="3">BCC8398</strain>
    </source>
</reference>
<gene>
    <name evidence="2" type="ORF">I316_00781</name>
</gene>
<keyword evidence="1" id="KW-1133">Transmembrane helix</keyword>
<evidence type="ECO:0000256" key="1">
    <source>
        <dbReference type="SAM" id="Phobius"/>
    </source>
</evidence>
<sequence>MLASFQKVPSPLLYLHLLPLLQNSRERARAFDLSHSTISSVTGDEPAASRRLQSCCLFATTSVWSSIPTAIQPSATFHQLQRWSSGMLSGVVSPTFSIRLPNDFTCRSAVILTLTLVPAILAFAVSGGVYNIDYIRKRKISPLSIASVKRSKL</sequence>
<evidence type="ECO:0000313" key="3">
    <source>
        <dbReference type="Proteomes" id="UP000092666"/>
    </source>
</evidence>
<proteinExistence type="predicted"/>
<keyword evidence="1" id="KW-0472">Membrane</keyword>
<dbReference type="EMBL" id="KV700122">
    <property type="protein sequence ID" value="OCF37654.1"/>
    <property type="molecule type" value="Genomic_DNA"/>
</dbReference>
<dbReference type="AlphaFoldDB" id="A0A1B9H304"/>
<protein>
    <submittedName>
        <fullName evidence="2">Uncharacterized protein</fullName>
    </submittedName>
</protein>
<feature type="transmembrane region" description="Helical" evidence="1">
    <location>
        <begin position="109"/>
        <end position="132"/>
    </location>
</feature>
<dbReference type="Proteomes" id="UP000092666">
    <property type="component" value="Unassembled WGS sequence"/>
</dbReference>
<accession>A0A1B9H304</accession>
<name>A0A1B9H304_9TREE</name>
<organism evidence="2 3">
    <name type="scientific">Kwoniella heveanensis BCC8398</name>
    <dbReference type="NCBI Taxonomy" id="1296120"/>
    <lineage>
        <taxon>Eukaryota</taxon>
        <taxon>Fungi</taxon>
        <taxon>Dikarya</taxon>
        <taxon>Basidiomycota</taxon>
        <taxon>Agaricomycotina</taxon>
        <taxon>Tremellomycetes</taxon>
        <taxon>Tremellales</taxon>
        <taxon>Cryptococcaceae</taxon>
        <taxon>Kwoniella</taxon>
    </lineage>
</organism>
<keyword evidence="1" id="KW-0812">Transmembrane</keyword>
<keyword evidence="3" id="KW-1185">Reference proteome</keyword>
<reference evidence="2 3" key="1">
    <citation type="submission" date="2013-07" db="EMBL/GenBank/DDBJ databases">
        <title>The Genome Sequence of Cryptococcus heveanensis BCC8398.</title>
        <authorList>
            <consortium name="The Broad Institute Genome Sequencing Platform"/>
            <person name="Cuomo C."/>
            <person name="Litvintseva A."/>
            <person name="Chen Y."/>
            <person name="Heitman J."/>
            <person name="Sun S."/>
            <person name="Springer D."/>
            <person name="Dromer F."/>
            <person name="Young S.K."/>
            <person name="Zeng Q."/>
            <person name="Gargeya S."/>
            <person name="Fitzgerald M."/>
            <person name="Abouelleil A."/>
            <person name="Alvarado L."/>
            <person name="Berlin A.M."/>
            <person name="Chapman S.B."/>
            <person name="Dewar J."/>
            <person name="Goldberg J."/>
            <person name="Griggs A."/>
            <person name="Gujja S."/>
            <person name="Hansen M."/>
            <person name="Howarth C."/>
            <person name="Imamovic A."/>
            <person name="Larimer J."/>
            <person name="McCowan C."/>
            <person name="Murphy C."/>
            <person name="Pearson M."/>
            <person name="Priest M."/>
            <person name="Roberts A."/>
            <person name="Saif S."/>
            <person name="Shea T."/>
            <person name="Sykes S."/>
            <person name="Wortman J."/>
            <person name="Nusbaum C."/>
            <person name="Birren B."/>
        </authorList>
    </citation>
    <scope>NUCLEOTIDE SEQUENCE [LARGE SCALE GENOMIC DNA]</scope>
    <source>
        <strain evidence="2 3">BCC8398</strain>
    </source>
</reference>